<proteinExistence type="predicted"/>
<keyword evidence="3" id="KW-1185">Reference proteome</keyword>
<dbReference type="AlphaFoldDB" id="A0AAP2RIU5"/>
<evidence type="ECO:0000259" key="1">
    <source>
        <dbReference type="Pfam" id="PF00381"/>
    </source>
</evidence>
<dbReference type="RefSeq" id="WP_147596817.1">
    <property type="nucleotide sequence ID" value="NZ_JAJNOR010000005.1"/>
</dbReference>
<dbReference type="SUPFAM" id="SSF55594">
    <property type="entry name" value="HPr-like"/>
    <property type="match status" value="1"/>
</dbReference>
<reference evidence="2 3" key="1">
    <citation type="submission" date="2021-11" db="EMBL/GenBank/DDBJ databases">
        <title>Lacrimispora sp. nov. NSJ-141 isolated from human feces.</title>
        <authorList>
            <person name="Abdugheni R."/>
        </authorList>
    </citation>
    <scope>NUCLEOTIDE SEQUENCE [LARGE SCALE GENOMIC DNA]</scope>
    <source>
        <strain evidence="2 3">NSJ-141</strain>
    </source>
</reference>
<dbReference type="Pfam" id="PF00381">
    <property type="entry name" value="PTS-HPr"/>
    <property type="match status" value="1"/>
</dbReference>
<name>A0AAP2RIU5_9FIRM</name>
<accession>A0AAP2RIU5</accession>
<protein>
    <submittedName>
        <fullName evidence="2">HPr family phosphocarrier protein</fullName>
    </submittedName>
</protein>
<organism evidence="2 3">
    <name type="scientific">Lientehia hominis</name>
    <dbReference type="NCBI Taxonomy" id="2897778"/>
    <lineage>
        <taxon>Bacteria</taxon>
        <taxon>Bacillati</taxon>
        <taxon>Bacillota</taxon>
        <taxon>Clostridia</taxon>
        <taxon>Lachnospirales</taxon>
        <taxon>Lachnospiraceae</taxon>
        <taxon>Lientehia</taxon>
    </lineage>
</organism>
<dbReference type="EMBL" id="JAJNOR010000005">
    <property type="protein sequence ID" value="MCD2492992.1"/>
    <property type="molecule type" value="Genomic_DNA"/>
</dbReference>
<dbReference type="Gene3D" id="3.30.1340.10">
    <property type="entry name" value="HPr-like"/>
    <property type="match status" value="1"/>
</dbReference>
<sequence>MNKRQIKISKVEDAKALVSTAGKCNFDIDVYYNRMVVDAKSILGVMSLDFGQPLTVEYSGKDAKWEHLLDRFALC</sequence>
<dbReference type="Proteomes" id="UP001299265">
    <property type="component" value="Unassembled WGS sequence"/>
</dbReference>
<comment type="caution">
    <text evidence="2">The sequence shown here is derived from an EMBL/GenBank/DDBJ whole genome shotgun (WGS) entry which is preliminary data.</text>
</comment>
<evidence type="ECO:0000313" key="3">
    <source>
        <dbReference type="Proteomes" id="UP001299265"/>
    </source>
</evidence>
<feature type="domain" description="HPr" evidence="1">
    <location>
        <begin position="14"/>
        <end position="64"/>
    </location>
</feature>
<evidence type="ECO:0000313" key="2">
    <source>
        <dbReference type="EMBL" id="MCD2492992.1"/>
    </source>
</evidence>
<dbReference type="InterPro" id="IPR000032">
    <property type="entry name" value="HPr-like"/>
</dbReference>
<gene>
    <name evidence="2" type="ORF">LQE92_10165</name>
</gene>
<dbReference type="InterPro" id="IPR035895">
    <property type="entry name" value="HPr-like_sf"/>
</dbReference>